<protein>
    <submittedName>
        <fullName evidence="1">Uncharacterized protein</fullName>
    </submittedName>
</protein>
<dbReference type="EMBL" id="UXAT02000013">
    <property type="protein sequence ID" value="VUX46322.1"/>
    <property type="molecule type" value="Genomic_DNA"/>
</dbReference>
<comment type="caution">
    <text evidence="1">The sequence shown here is derived from an EMBL/GenBank/DDBJ whole genome shotgun (WGS) entry which is preliminary data.</text>
</comment>
<dbReference type="Proteomes" id="UP000326641">
    <property type="component" value="Unassembled WGS sequence"/>
</dbReference>
<sequence>MSVQPWSREGSTITSLARPWTGVVHLADGSKHLVYCDAVCRSEANPLLAMCAEKLGGQLVVSLAGYHQKVILRVF</sequence>
<name>A0A564WCY0_9PROT</name>
<proteinExistence type="predicted"/>
<keyword evidence="2" id="KW-1185">Reference proteome</keyword>
<organism evidence="1 2">
    <name type="scientific">Candidatus Defluviicoccus seviourii</name>
    <dbReference type="NCBI Taxonomy" id="2565273"/>
    <lineage>
        <taxon>Bacteria</taxon>
        <taxon>Pseudomonadati</taxon>
        <taxon>Pseudomonadota</taxon>
        <taxon>Alphaproteobacteria</taxon>
        <taxon>Rhodospirillales</taxon>
        <taxon>Rhodospirillaceae</taxon>
        <taxon>Defluviicoccus</taxon>
    </lineage>
</organism>
<evidence type="ECO:0000313" key="2">
    <source>
        <dbReference type="Proteomes" id="UP000326641"/>
    </source>
</evidence>
<evidence type="ECO:0000313" key="1">
    <source>
        <dbReference type="EMBL" id="VUX46322.1"/>
    </source>
</evidence>
<gene>
    <name evidence="1" type="ORF">DF3PA_200004</name>
</gene>
<reference evidence="1" key="1">
    <citation type="submission" date="2018-11" db="EMBL/GenBank/DDBJ databases">
        <authorList>
            <person name="Onetto C."/>
        </authorList>
    </citation>
    <scope>NUCLEOTIDE SEQUENCE [LARGE SCALE GENOMIC DNA]</scope>
</reference>
<accession>A0A564WCY0</accession>
<dbReference type="AlphaFoldDB" id="A0A564WCY0"/>